<evidence type="ECO:0000313" key="2">
    <source>
        <dbReference type="Proteomes" id="UP001472677"/>
    </source>
</evidence>
<keyword evidence="2" id="KW-1185">Reference proteome</keyword>
<protein>
    <submittedName>
        <fullName evidence="1">Uncharacterized protein</fullName>
    </submittedName>
</protein>
<sequence length="123" mass="12576">MKICYVGKATKIFIFIVTVLVALGLLLGLRLLRHAHPKSHNCSPDSCPSSSFVGNTPPPPSPSSPPPSPAFNPPTAYPTSPPPPPQFPPPSAAPPPPAPTAVLAPPPSNQPTPVLVAPGPVHA</sequence>
<proteinExistence type="predicted"/>
<dbReference type="PANTHER" id="PTHR36036:SF1">
    <property type="entry name" value="PROLINE-RICH FAMILY PROTEIN"/>
    <property type="match status" value="1"/>
</dbReference>
<dbReference type="InterPro" id="IPR040277">
    <property type="entry name" value="Os04g0629400-like"/>
</dbReference>
<evidence type="ECO:0000313" key="1">
    <source>
        <dbReference type="EMBL" id="KAK8508606.1"/>
    </source>
</evidence>
<comment type="caution">
    <text evidence="1">The sequence shown here is derived from an EMBL/GenBank/DDBJ whole genome shotgun (WGS) entry which is preliminary data.</text>
</comment>
<accession>A0ABR2BN93</accession>
<name>A0ABR2BN93_9ROSI</name>
<dbReference type="PANTHER" id="PTHR36036">
    <property type="entry name" value="PROLINE-RICH FAMILY PROTEIN"/>
    <property type="match status" value="1"/>
</dbReference>
<gene>
    <name evidence="1" type="ORF">V6N12_044522</name>
</gene>
<organism evidence="1 2">
    <name type="scientific">Hibiscus sabdariffa</name>
    <name type="common">roselle</name>
    <dbReference type="NCBI Taxonomy" id="183260"/>
    <lineage>
        <taxon>Eukaryota</taxon>
        <taxon>Viridiplantae</taxon>
        <taxon>Streptophyta</taxon>
        <taxon>Embryophyta</taxon>
        <taxon>Tracheophyta</taxon>
        <taxon>Spermatophyta</taxon>
        <taxon>Magnoliopsida</taxon>
        <taxon>eudicotyledons</taxon>
        <taxon>Gunneridae</taxon>
        <taxon>Pentapetalae</taxon>
        <taxon>rosids</taxon>
        <taxon>malvids</taxon>
        <taxon>Malvales</taxon>
        <taxon>Malvaceae</taxon>
        <taxon>Malvoideae</taxon>
        <taxon>Hibiscus</taxon>
    </lineage>
</organism>
<reference evidence="1 2" key="1">
    <citation type="journal article" date="2024" name="G3 (Bethesda)">
        <title>Genome assembly of Hibiscus sabdariffa L. provides insights into metabolisms of medicinal natural products.</title>
        <authorList>
            <person name="Kim T."/>
        </authorList>
    </citation>
    <scope>NUCLEOTIDE SEQUENCE [LARGE SCALE GENOMIC DNA]</scope>
    <source>
        <strain evidence="1">TK-2024</strain>
        <tissue evidence="1">Old leaves</tissue>
    </source>
</reference>
<dbReference type="EMBL" id="JBBPBM010000099">
    <property type="protein sequence ID" value="KAK8508606.1"/>
    <property type="molecule type" value="Genomic_DNA"/>
</dbReference>
<dbReference type="Proteomes" id="UP001472677">
    <property type="component" value="Unassembled WGS sequence"/>
</dbReference>
<dbReference type="PRINTS" id="PR01217">
    <property type="entry name" value="PRICHEXTENSN"/>
</dbReference>